<feature type="compositionally biased region" description="Low complexity" evidence="1">
    <location>
        <begin position="76"/>
        <end position="89"/>
    </location>
</feature>
<protein>
    <submittedName>
        <fullName evidence="3">Uncharacterized protein</fullName>
    </submittedName>
</protein>
<feature type="transmembrane region" description="Helical" evidence="2">
    <location>
        <begin position="227"/>
        <end position="245"/>
    </location>
</feature>
<dbReference type="STRING" id="1856638.A9Q68_06830"/>
<evidence type="ECO:0000256" key="1">
    <source>
        <dbReference type="SAM" id="MobiDB-lite"/>
    </source>
</evidence>
<evidence type="ECO:0000313" key="3">
    <source>
        <dbReference type="EMBL" id="OJF71696.1"/>
    </source>
</evidence>
<keyword evidence="2" id="KW-0472">Membrane</keyword>
<dbReference type="EMBL" id="LZDD01000002">
    <property type="protein sequence ID" value="OJF71696.1"/>
    <property type="molecule type" value="Genomic_DNA"/>
</dbReference>
<comment type="caution">
    <text evidence="3">The sequence shown here is derived from an EMBL/GenBank/DDBJ whole genome shotgun (WGS) entry which is preliminary data.</text>
</comment>
<name>A0A1L8MLU0_9STRE</name>
<evidence type="ECO:0000256" key="2">
    <source>
        <dbReference type="SAM" id="Phobius"/>
    </source>
</evidence>
<keyword evidence="2" id="KW-0812">Transmembrane</keyword>
<dbReference type="OrthoDB" id="2237747at2"/>
<dbReference type="Proteomes" id="UP000182015">
    <property type="component" value="Unassembled WGS sequence"/>
</dbReference>
<sequence>MNKEDWLEYFEAINERQPTAEEISQALRNGDFQDYQVRDIPHAQEKVQEIYDPIEEDHMERQPIPESQNNYYQEASQPISSPPSSQSNSMANVDNLKVGGKNYLAWFLDNLKNPQARAKDSQFIFGLISLLASGLFFAWAIVNYFSRILMSVANMTFDGKSLESLFPDGYARVKNIIASQFGFGKIFYLAIIISVIYFISIFIPYVINNMSNKKGDFKDEMGRMMSFTPLLLIINLLAFLSTFLVNNRLDVSVDIYDKVFSIFTEFTSNAFQAITDTIDLLKEIPGLASIKSVFIYLLILAILGLLVIFVNIIKNINGSVGLANAFYMTIAAIIVLSLIIFFADKMIVKAIIDSFVAMKSIVS</sequence>
<dbReference type="RefSeq" id="WP_071793950.1">
    <property type="nucleotide sequence ID" value="NZ_LZDD01000002.1"/>
</dbReference>
<accession>A0A1L8MLU0</accession>
<feature type="region of interest" description="Disordered" evidence="1">
    <location>
        <begin position="70"/>
        <end position="91"/>
    </location>
</feature>
<keyword evidence="2" id="KW-1133">Transmembrane helix</keyword>
<evidence type="ECO:0000313" key="4">
    <source>
        <dbReference type="Proteomes" id="UP000182015"/>
    </source>
</evidence>
<feature type="transmembrane region" description="Helical" evidence="2">
    <location>
        <begin position="325"/>
        <end position="343"/>
    </location>
</feature>
<feature type="transmembrane region" description="Helical" evidence="2">
    <location>
        <begin position="293"/>
        <end position="313"/>
    </location>
</feature>
<feature type="transmembrane region" description="Helical" evidence="2">
    <location>
        <begin position="186"/>
        <end position="207"/>
    </location>
</feature>
<proteinExistence type="predicted"/>
<gene>
    <name evidence="3" type="ORF">A9Q68_06830</name>
</gene>
<keyword evidence="4" id="KW-1185">Reference proteome</keyword>
<feature type="transmembrane region" description="Helical" evidence="2">
    <location>
        <begin position="123"/>
        <end position="145"/>
    </location>
</feature>
<reference evidence="4" key="1">
    <citation type="submission" date="2016-06" db="EMBL/GenBank/DDBJ databases">
        <authorList>
            <person name="de Vries S.P.W."/>
            <person name="Hadjirin N.F."/>
            <person name="Lay E.M."/>
            <person name="Zadoks R.N."/>
            <person name="Peacock S.J."/>
            <person name="Parkhill J."/>
            <person name="Grant A.J."/>
            <person name="Mcdougall S."/>
            <person name="Holmes M.A."/>
        </authorList>
    </citation>
    <scope>NUCLEOTIDE SEQUENCE [LARGE SCALE GENOMIC DNA]</scope>
    <source>
        <strain evidence="4">NZ1587</strain>
    </source>
</reference>
<organism evidence="3 4">
    <name type="scientific">Streptococcus bovimastitidis</name>
    <dbReference type="NCBI Taxonomy" id="1856638"/>
    <lineage>
        <taxon>Bacteria</taxon>
        <taxon>Bacillati</taxon>
        <taxon>Bacillota</taxon>
        <taxon>Bacilli</taxon>
        <taxon>Lactobacillales</taxon>
        <taxon>Streptococcaceae</taxon>
        <taxon>Streptococcus</taxon>
    </lineage>
</organism>
<dbReference type="AlphaFoldDB" id="A0A1L8MLU0"/>